<evidence type="ECO:0000256" key="1">
    <source>
        <dbReference type="SAM" id="MobiDB-lite"/>
    </source>
</evidence>
<organism evidence="2 3">
    <name type="scientific">Jimgerdemannia flammicorona</name>
    <dbReference type="NCBI Taxonomy" id="994334"/>
    <lineage>
        <taxon>Eukaryota</taxon>
        <taxon>Fungi</taxon>
        <taxon>Fungi incertae sedis</taxon>
        <taxon>Mucoromycota</taxon>
        <taxon>Mucoromycotina</taxon>
        <taxon>Endogonomycetes</taxon>
        <taxon>Endogonales</taxon>
        <taxon>Endogonaceae</taxon>
        <taxon>Jimgerdemannia</taxon>
    </lineage>
</organism>
<feature type="region of interest" description="Disordered" evidence="1">
    <location>
        <begin position="1"/>
        <end position="21"/>
    </location>
</feature>
<evidence type="ECO:0000313" key="3">
    <source>
        <dbReference type="Proteomes" id="UP000268093"/>
    </source>
</evidence>
<protein>
    <submittedName>
        <fullName evidence="2">Uncharacterized protein</fullName>
    </submittedName>
</protein>
<keyword evidence="3" id="KW-1185">Reference proteome</keyword>
<proteinExistence type="predicted"/>
<dbReference type="Proteomes" id="UP000268093">
    <property type="component" value="Unassembled WGS sequence"/>
</dbReference>
<reference evidence="2 3" key="1">
    <citation type="journal article" date="2018" name="New Phytol.">
        <title>Phylogenomics of Endogonaceae and evolution of mycorrhizas within Mucoromycota.</title>
        <authorList>
            <person name="Chang Y."/>
            <person name="Desiro A."/>
            <person name="Na H."/>
            <person name="Sandor L."/>
            <person name="Lipzen A."/>
            <person name="Clum A."/>
            <person name="Barry K."/>
            <person name="Grigoriev I.V."/>
            <person name="Martin F.M."/>
            <person name="Stajich J.E."/>
            <person name="Smith M.E."/>
            <person name="Bonito G."/>
            <person name="Spatafora J.W."/>
        </authorList>
    </citation>
    <scope>NUCLEOTIDE SEQUENCE [LARGE SCALE GENOMIC DNA]</scope>
    <source>
        <strain evidence="2 3">GMNB39</strain>
    </source>
</reference>
<feature type="region of interest" description="Disordered" evidence="1">
    <location>
        <begin position="183"/>
        <end position="248"/>
    </location>
</feature>
<feature type="compositionally biased region" description="Polar residues" evidence="1">
    <location>
        <begin position="1"/>
        <end position="14"/>
    </location>
</feature>
<evidence type="ECO:0000313" key="2">
    <source>
        <dbReference type="EMBL" id="RUP51584.1"/>
    </source>
</evidence>
<feature type="compositionally biased region" description="Basic and acidic residues" evidence="1">
    <location>
        <begin position="205"/>
        <end position="215"/>
    </location>
</feature>
<gene>
    <name evidence="2" type="ORF">BC936DRAFT_147252</name>
</gene>
<name>A0A433DL13_9FUNG</name>
<feature type="compositionally biased region" description="Gly residues" evidence="1">
    <location>
        <begin position="216"/>
        <end position="231"/>
    </location>
</feature>
<sequence length="248" mass="26995">MGNCVSSNSNNPSDKVNKDIDRRIKSDEKKLKTEVKLLLLGAYRQHLYPYSIPPPQHQYATTPVDPTTSIQPLVSPTLDLSFTSTNGTTTTGGEPPYPTPLSAPPVAQGYNHPSIPATILVIWKLRLTLQFAPSSPPTHRCWRERQIHDPEADASYPRRRLQRRGAGKLPYCRFLQRHAIYANHSRGDGVPENPAPRKYQYGKNEPNKQEEEEKVGGGGGCGCGGGGGGGWERGREGGEGEGGGRGSA</sequence>
<dbReference type="AlphaFoldDB" id="A0A433DL13"/>
<comment type="caution">
    <text evidence="2">The sequence shown here is derived from an EMBL/GenBank/DDBJ whole genome shotgun (WGS) entry which is preliminary data.</text>
</comment>
<dbReference type="EMBL" id="RBNI01000622">
    <property type="protein sequence ID" value="RUP51584.1"/>
    <property type="molecule type" value="Genomic_DNA"/>
</dbReference>
<accession>A0A433DL13</accession>